<dbReference type="InterPro" id="IPR036526">
    <property type="entry name" value="C-N_Hydrolase_sf"/>
</dbReference>
<feature type="domain" description="CN hydrolase" evidence="2">
    <location>
        <begin position="73"/>
        <end position="232"/>
    </location>
</feature>
<keyword evidence="4" id="KW-1185">Reference proteome</keyword>
<evidence type="ECO:0000313" key="5">
    <source>
        <dbReference type="WBParaSite" id="HPLM_0002129201-mRNA-1"/>
    </source>
</evidence>
<dbReference type="SUPFAM" id="SSF56317">
    <property type="entry name" value="Carbon-nitrogen hydrolase"/>
    <property type="match status" value="1"/>
</dbReference>
<dbReference type="STRING" id="6290.A0A0N4XA97"/>
<gene>
    <name evidence="3" type="ORF">HPLM_LOCUS21281</name>
</gene>
<evidence type="ECO:0000313" key="3">
    <source>
        <dbReference type="EMBL" id="VDO88954.1"/>
    </source>
</evidence>
<keyword evidence="1" id="KW-0378">Hydrolase</keyword>
<reference evidence="5" key="1">
    <citation type="submission" date="2017-02" db="UniProtKB">
        <authorList>
            <consortium name="WormBaseParasite"/>
        </authorList>
    </citation>
    <scope>IDENTIFICATION</scope>
</reference>
<dbReference type="EMBL" id="UZAF01023203">
    <property type="protein sequence ID" value="VDO88954.1"/>
    <property type="molecule type" value="Genomic_DNA"/>
</dbReference>
<dbReference type="PANTHER" id="PTHR43674:SF2">
    <property type="entry name" value="BETA-UREIDOPROPIONASE"/>
    <property type="match status" value="1"/>
</dbReference>
<evidence type="ECO:0000313" key="4">
    <source>
        <dbReference type="Proteomes" id="UP000268014"/>
    </source>
</evidence>
<sequence>MSSAFQMDSVETALKDALKGPTYDEVRRILYGREHKELEIPKEAQDIANKNNFDLKAYEVLAKEEEQRAPRKVRIAAIQFSIVLPTTAPVEEQRRAIHSKASKMIDAAVLAGANMICFHELWTMPFAFCTRERLPWTQFAESAEHGPTTKFLSQIAAKYGIVIISSILERDEDKDDVLWNAAVVISHTGKVIGKSRKNHIPRIGDFSESTYYMESTLGHPVFETAFGMRFFA</sequence>
<reference evidence="3 4" key="2">
    <citation type="submission" date="2018-11" db="EMBL/GenBank/DDBJ databases">
        <authorList>
            <consortium name="Pathogen Informatics"/>
        </authorList>
    </citation>
    <scope>NUCLEOTIDE SEQUENCE [LARGE SCALE GENOMIC DNA]</scope>
    <source>
        <strain evidence="3 4">MHpl1</strain>
    </source>
</reference>
<dbReference type="AlphaFoldDB" id="A0A0N4XA97"/>
<protein>
    <submittedName>
        <fullName evidence="5">CN hydrolase domain-containing protein</fullName>
    </submittedName>
</protein>
<proteinExistence type="predicted"/>
<dbReference type="InterPro" id="IPR050345">
    <property type="entry name" value="Aliph_Amidase/BUP"/>
</dbReference>
<dbReference type="PANTHER" id="PTHR43674">
    <property type="entry name" value="NITRILASE C965.09-RELATED"/>
    <property type="match status" value="1"/>
</dbReference>
<dbReference type="Proteomes" id="UP000268014">
    <property type="component" value="Unassembled WGS sequence"/>
</dbReference>
<evidence type="ECO:0000256" key="1">
    <source>
        <dbReference type="ARBA" id="ARBA00022801"/>
    </source>
</evidence>
<name>A0A0N4XA97_HAEPC</name>
<dbReference type="Gene3D" id="3.60.110.10">
    <property type="entry name" value="Carbon-nitrogen hydrolase"/>
    <property type="match status" value="1"/>
</dbReference>
<dbReference type="OMA" id="WNTTVII"/>
<dbReference type="WBParaSite" id="HPLM_0002129201-mRNA-1">
    <property type="protein sequence ID" value="HPLM_0002129201-mRNA-1"/>
    <property type="gene ID" value="HPLM_0002129201"/>
</dbReference>
<evidence type="ECO:0000259" key="2">
    <source>
        <dbReference type="PROSITE" id="PS50263"/>
    </source>
</evidence>
<dbReference type="GO" id="GO:0003837">
    <property type="term" value="F:beta-ureidopropionase activity"/>
    <property type="evidence" value="ECO:0007669"/>
    <property type="project" value="TreeGrafter"/>
</dbReference>
<dbReference type="PROSITE" id="PS50263">
    <property type="entry name" value="CN_HYDROLASE"/>
    <property type="match status" value="1"/>
</dbReference>
<dbReference type="InterPro" id="IPR003010">
    <property type="entry name" value="C-N_Hydrolase"/>
</dbReference>
<dbReference type="Pfam" id="PF00795">
    <property type="entry name" value="CN_hydrolase"/>
    <property type="match status" value="1"/>
</dbReference>
<dbReference type="OrthoDB" id="412018at2759"/>
<dbReference type="GO" id="GO:0033396">
    <property type="term" value="P:beta-alanine biosynthetic process via 3-ureidopropionate"/>
    <property type="evidence" value="ECO:0007669"/>
    <property type="project" value="TreeGrafter"/>
</dbReference>
<accession>A0A0N4XA97</accession>
<organism evidence="5">
    <name type="scientific">Haemonchus placei</name>
    <name type="common">Barber's pole worm</name>
    <dbReference type="NCBI Taxonomy" id="6290"/>
    <lineage>
        <taxon>Eukaryota</taxon>
        <taxon>Metazoa</taxon>
        <taxon>Ecdysozoa</taxon>
        <taxon>Nematoda</taxon>
        <taxon>Chromadorea</taxon>
        <taxon>Rhabditida</taxon>
        <taxon>Rhabditina</taxon>
        <taxon>Rhabditomorpha</taxon>
        <taxon>Strongyloidea</taxon>
        <taxon>Trichostrongylidae</taxon>
        <taxon>Haemonchus</taxon>
    </lineage>
</organism>